<dbReference type="SUPFAM" id="SSF57845">
    <property type="entry name" value="B-box zinc-binding domain"/>
    <property type="match status" value="1"/>
</dbReference>
<dbReference type="OrthoDB" id="5407799at2759"/>
<accession>A0A8H7V245</accession>
<evidence type="ECO:0000313" key="3">
    <source>
        <dbReference type="Proteomes" id="UP000603453"/>
    </source>
</evidence>
<dbReference type="GO" id="GO:0032266">
    <property type="term" value="F:phosphatidylinositol-3-phosphate binding"/>
    <property type="evidence" value="ECO:0007669"/>
    <property type="project" value="TreeGrafter"/>
</dbReference>
<gene>
    <name evidence="2" type="ORF">INT47_006825</name>
</gene>
<keyword evidence="3" id="KW-1185">Reference proteome</keyword>
<dbReference type="GO" id="GO:0009838">
    <property type="term" value="P:abscission"/>
    <property type="evidence" value="ECO:0007669"/>
    <property type="project" value="TreeGrafter"/>
</dbReference>
<feature type="region of interest" description="Disordered" evidence="1">
    <location>
        <begin position="151"/>
        <end position="179"/>
    </location>
</feature>
<name>A0A8H7V245_9FUNG</name>
<evidence type="ECO:0000256" key="1">
    <source>
        <dbReference type="SAM" id="MobiDB-lite"/>
    </source>
</evidence>
<dbReference type="EMBL" id="JAEPRD010000025">
    <property type="protein sequence ID" value="KAG2207351.1"/>
    <property type="molecule type" value="Genomic_DNA"/>
</dbReference>
<dbReference type="PANTHER" id="PTHR46603:SF1">
    <property type="entry name" value="ABSCISSION_NOCUT CHECKPOINT REGULATOR"/>
    <property type="match status" value="1"/>
</dbReference>
<dbReference type="GO" id="GO:0030496">
    <property type="term" value="C:midbody"/>
    <property type="evidence" value="ECO:0007669"/>
    <property type="project" value="TreeGrafter"/>
</dbReference>
<dbReference type="PANTHER" id="PTHR46603">
    <property type="entry name" value="ABSCISSION/NOCUT CHECKPOINT REGULATOR"/>
    <property type="match status" value="1"/>
</dbReference>
<dbReference type="Pfam" id="PF22586">
    <property type="entry name" value="ANCHR-like_BBOX"/>
    <property type="match status" value="1"/>
</dbReference>
<dbReference type="GO" id="GO:0032154">
    <property type="term" value="C:cleavage furrow"/>
    <property type="evidence" value="ECO:0007669"/>
    <property type="project" value="TreeGrafter"/>
</dbReference>
<dbReference type="GO" id="GO:0044878">
    <property type="term" value="P:mitotic cytokinesis checkpoint signaling"/>
    <property type="evidence" value="ECO:0007669"/>
    <property type="project" value="TreeGrafter"/>
</dbReference>
<reference evidence="2" key="1">
    <citation type="submission" date="2020-12" db="EMBL/GenBank/DDBJ databases">
        <title>Metabolic potential, ecology and presence of endohyphal bacteria is reflected in genomic diversity of Mucoromycotina.</title>
        <authorList>
            <person name="Muszewska A."/>
            <person name="Okrasinska A."/>
            <person name="Steczkiewicz K."/>
            <person name="Drgas O."/>
            <person name="Orlowska M."/>
            <person name="Perlinska-Lenart U."/>
            <person name="Aleksandrzak-Piekarczyk T."/>
            <person name="Szatraj K."/>
            <person name="Zielenkiewicz U."/>
            <person name="Pilsyk S."/>
            <person name="Malc E."/>
            <person name="Mieczkowski P."/>
            <person name="Kruszewska J.S."/>
            <person name="Biernat P."/>
            <person name="Pawlowska J."/>
        </authorList>
    </citation>
    <scope>NUCLEOTIDE SEQUENCE</scope>
    <source>
        <strain evidence="2">WA0000017839</strain>
    </source>
</reference>
<comment type="caution">
    <text evidence="2">The sequence shown here is derived from an EMBL/GenBank/DDBJ whole genome shotgun (WGS) entry which is preliminary data.</text>
</comment>
<dbReference type="Proteomes" id="UP000603453">
    <property type="component" value="Unassembled WGS sequence"/>
</dbReference>
<proteinExistence type="predicted"/>
<feature type="compositionally biased region" description="Basic and acidic residues" evidence="1">
    <location>
        <begin position="1"/>
        <end position="11"/>
    </location>
</feature>
<evidence type="ECO:0000313" key="2">
    <source>
        <dbReference type="EMBL" id="KAG2207351.1"/>
    </source>
</evidence>
<sequence length="238" mass="27242">MPADDFSDRVNKLLSNSSKSQTDDELAKRFQNVFSTQPIASQKNPTSYHIPDNAYNDDIDKEIENMLQDSDDDEIDDYIYGVLGSSSGGKIQEKMDGFQKIFLGSENGGGDGADDESMELIRKLQAENALDEKYSQFTKSRDEDMEQRYNALRKDPPTFHSTYENGERPKGSVPKPLETDDLHDEMDDWCCICNDDAIIECEGCEDDNKYCKECFFHTHRSESADYEATKHKSKRYQK</sequence>
<organism evidence="2 3">
    <name type="scientific">Mucor saturninus</name>
    <dbReference type="NCBI Taxonomy" id="64648"/>
    <lineage>
        <taxon>Eukaryota</taxon>
        <taxon>Fungi</taxon>
        <taxon>Fungi incertae sedis</taxon>
        <taxon>Mucoromycota</taxon>
        <taxon>Mucoromycotina</taxon>
        <taxon>Mucoromycetes</taxon>
        <taxon>Mucorales</taxon>
        <taxon>Mucorineae</taxon>
        <taxon>Mucoraceae</taxon>
        <taxon>Mucor</taxon>
    </lineage>
</organism>
<protein>
    <submittedName>
        <fullName evidence="2">Uncharacterized protein</fullName>
    </submittedName>
</protein>
<dbReference type="AlphaFoldDB" id="A0A8H7V245"/>
<feature type="region of interest" description="Disordered" evidence="1">
    <location>
        <begin position="1"/>
        <end position="25"/>
    </location>
</feature>